<dbReference type="Gene3D" id="3.40.50.150">
    <property type="entry name" value="Vaccinia Virus protein VP39"/>
    <property type="match status" value="1"/>
</dbReference>
<dbReference type="SUPFAM" id="SSF53335">
    <property type="entry name" value="S-adenosyl-L-methionine-dependent methyltransferases"/>
    <property type="match status" value="1"/>
</dbReference>
<keyword evidence="5 7" id="KW-0808">Transferase</keyword>
<keyword evidence="6 7" id="KW-0949">S-adenosyl-L-methionine</keyword>
<dbReference type="EMBL" id="BKAU01000005">
    <property type="protein sequence ID" value="GEP97919.1"/>
    <property type="molecule type" value="Genomic_DNA"/>
</dbReference>
<keyword evidence="9" id="KW-1185">Reference proteome</keyword>
<dbReference type="AlphaFoldDB" id="A0A512RQF2"/>
<evidence type="ECO:0000256" key="2">
    <source>
        <dbReference type="ARBA" id="ARBA00005369"/>
    </source>
</evidence>
<sequence>MLNLHVSMQIECYFCAMRRYEDNYKQKGLRKQLVDNIRQKGITDENVLAAINNIPRHYFLDTAFEGIAYEDRAFPIGEGQTISQPYTVAYQTQLLEVKPFEKVLEIGTGSAYQACVLGELKANVYTIERQKKLFEQVKQFPFKSKYPTLRFFYGDGYEGLPTYAPFDKVLVTAAAPHIPDKLLRQLKIGGKMVIPVGGQDVQRMLRITKVGEDDYEEEVFDNFSFVPMLTGKNG</sequence>
<gene>
    <name evidence="7 8" type="primary">pcm</name>
    <name evidence="8" type="ORF">CCY01nite_41790</name>
</gene>
<keyword evidence="3 7" id="KW-0963">Cytoplasm</keyword>
<dbReference type="EC" id="2.1.1.77" evidence="7"/>
<comment type="subcellular location">
    <subcellularLocation>
        <location evidence="1 7">Cytoplasm</location>
    </subcellularLocation>
</comment>
<comment type="function">
    <text evidence="7">Catalyzes the methyl esterification of L-isoaspartyl residues in peptides and proteins that result from spontaneous decomposition of normal L-aspartyl and L-asparaginyl residues. It plays a role in the repair and/or degradation of damaged proteins.</text>
</comment>
<evidence type="ECO:0000313" key="9">
    <source>
        <dbReference type="Proteomes" id="UP000321436"/>
    </source>
</evidence>
<protein>
    <recommendedName>
        <fullName evidence="7">Protein-L-isoaspartate O-methyltransferase</fullName>
        <ecNumber evidence="7">2.1.1.77</ecNumber>
    </recommendedName>
    <alternativeName>
        <fullName evidence="7">L-isoaspartyl protein carboxyl methyltransferase</fullName>
    </alternativeName>
    <alternativeName>
        <fullName evidence="7">Protein L-isoaspartyl methyltransferase</fullName>
    </alternativeName>
    <alternativeName>
        <fullName evidence="7">Protein-beta-aspartate methyltransferase</fullName>
        <shortName evidence="7">PIMT</shortName>
    </alternativeName>
</protein>
<evidence type="ECO:0000256" key="6">
    <source>
        <dbReference type="ARBA" id="ARBA00022691"/>
    </source>
</evidence>
<comment type="similarity">
    <text evidence="2 7">Belongs to the methyltransferase superfamily. L-isoaspartyl/D-aspartyl protein methyltransferase family.</text>
</comment>
<dbReference type="InterPro" id="IPR000682">
    <property type="entry name" value="PCMT"/>
</dbReference>
<feature type="active site" evidence="7">
    <location>
        <position position="83"/>
    </location>
</feature>
<proteinExistence type="inferred from homology"/>
<keyword evidence="4 7" id="KW-0489">Methyltransferase</keyword>
<dbReference type="GO" id="GO:0032259">
    <property type="term" value="P:methylation"/>
    <property type="evidence" value="ECO:0007669"/>
    <property type="project" value="UniProtKB-KW"/>
</dbReference>
<dbReference type="GO" id="GO:0004719">
    <property type="term" value="F:protein-L-isoaspartate (D-aspartate) O-methyltransferase activity"/>
    <property type="evidence" value="ECO:0007669"/>
    <property type="project" value="UniProtKB-UniRule"/>
</dbReference>
<dbReference type="GO" id="GO:0005737">
    <property type="term" value="C:cytoplasm"/>
    <property type="evidence" value="ECO:0007669"/>
    <property type="project" value="UniProtKB-SubCell"/>
</dbReference>
<dbReference type="HAMAP" id="MF_00090">
    <property type="entry name" value="PIMT"/>
    <property type="match status" value="1"/>
</dbReference>
<evidence type="ECO:0000256" key="4">
    <source>
        <dbReference type="ARBA" id="ARBA00022603"/>
    </source>
</evidence>
<dbReference type="PANTHER" id="PTHR11579:SF0">
    <property type="entry name" value="PROTEIN-L-ISOASPARTATE(D-ASPARTATE) O-METHYLTRANSFERASE"/>
    <property type="match status" value="1"/>
</dbReference>
<evidence type="ECO:0000256" key="3">
    <source>
        <dbReference type="ARBA" id="ARBA00022490"/>
    </source>
</evidence>
<organism evidence="8 9">
    <name type="scientific">Chitinophaga cymbidii</name>
    <dbReference type="NCBI Taxonomy" id="1096750"/>
    <lineage>
        <taxon>Bacteria</taxon>
        <taxon>Pseudomonadati</taxon>
        <taxon>Bacteroidota</taxon>
        <taxon>Chitinophagia</taxon>
        <taxon>Chitinophagales</taxon>
        <taxon>Chitinophagaceae</taxon>
        <taxon>Chitinophaga</taxon>
    </lineage>
</organism>
<dbReference type="Pfam" id="PF01135">
    <property type="entry name" value="PCMT"/>
    <property type="match status" value="1"/>
</dbReference>
<dbReference type="NCBIfam" id="TIGR00080">
    <property type="entry name" value="pimt"/>
    <property type="match status" value="1"/>
</dbReference>
<dbReference type="PANTHER" id="PTHR11579">
    <property type="entry name" value="PROTEIN-L-ISOASPARTATE O-METHYLTRANSFERASE"/>
    <property type="match status" value="1"/>
</dbReference>
<reference evidence="8 9" key="1">
    <citation type="submission" date="2019-07" db="EMBL/GenBank/DDBJ databases">
        <title>Whole genome shotgun sequence of Chitinophaga cymbidii NBRC 109752.</title>
        <authorList>
            <person name="Hosoyama A."/>
            <person name="Uohara A."/>
            <person name="Ohji S."/>
            <person name="Ichikawa N."/>
        </authorList>
    </citation>
    <scope>NUCLEOTIDE SEQUENCE [LARGE SCALE GENOMIC DNA]</scope>
    <source>
        <strain evidence="8 9">NBRC 109752</strain>
    </source>
</reference>
<accession>A0A512RQF2</accession>
<name>A0A512RQF2_9BACT</name>
<comment type="catalytic activity">
    <reaction evidence="7">
        <text>[protein]-L-isoaspartate + S-adenosyl-L-methionine = [protein]-L-isoaspartate alpha-methyl ester + S-adenosyl-L-homocysteine</text>
        <dbReference type="Rhea" id="RHEA:12705"/>
        <dbReference type="Rhea" id="RHEA-COMP:12143"/>
        <dbReference type="Rhea" id="RHEA-COMP:12144"/>
        <dbReference type="ChEBI" id="CHEBI:57856"/>
        <dbReference type="ChEBI" id="CHEBI:59789"/>
        <dbReference type="ChEBI" id="CHEBI:90596"/>
        <dbReference type="ChEBI" id="CHEBI:90598"/>
        <dbReference type="EC" id="2.1.1.77"/>
    </reaction>
</comment>
<dbReference type="GO" id="GO:0030091">
    <property type="term" value="P:protein repair"/>
    <property type="evidence" value="ECO:0007669"/>
    <property type="project" value="UniProtKB-UniRule"/>
</dbReference>
<dbReference type="NCBIfam" id="NF001453">
    <property type="entry name" value="PRK00312.1"/>
    <property type="match status" value="1"/>
</dbReference>
<evidence type="ECO:0000256" key="1">
    <source>
        <dbReference type="ARBA" id="ARBA00004496"/>
    </source>
</evidence>
<dbReference type="InterPro" id="IPR029063">
    <property type="entry name" value="SAM-dependent_MTases_sf"/>
</dbReference>
<dbReference type="Proteomes" id="UP000321436">
    <property type="component" value="Unassembled WGS sequence"/>
</dbReference>
<evidence type="ECO:0000256" key="7">
    <source>
        <dbReference type="HAMAP-Rule" id="MF_00090"/>
    </source>
</evidence>
<dbReference type="FunFam" id="3.40.50.150:FF:000010">
    <property type="entry name" value="Protein-L-isoaspartate O-methyltransferase"/>
    <property type="match status" value="1"/>
</dbReference>
<dbReference type="CDD" id="cd02440">
    <property type="entry name" value="AdoMet_MTases"/>
    <property type="match status" value="1"/>
</dbReference>
<evidence type="ECO:0000313" key="8">
    <source>
        <dbReference type="EMBL" id="GEP97919.1"/>
    </source>
</evidence>
<comment type="caution">
    <text evidence="8">The sequence shown here is derived from an EMBL/GenBank/DDBJ whole genome shotgun (WGS) entry which is preliminary data.</text>
</comment>
<evidence type="ECO:0000256" key="5">
    <source>
        <dbReference type="ARBA" id="ARBA00022679"/>
    </source>
</evidence>